<evidence type="ECO:0000313" key="3">
    <source>
        <dbReference type="Proteomes" id="UP000011704"/>
    </source>
</evidence>
<dbReference type="FunFam" id="3.30.1330.40:FF:000001">
    <property type="entry name" value="L-PSP family endoribonuclease"/>
    <property type="match status" value="1"/>
</dbReference>
<dbReference type="InterPro" id="IPR006175">
    <property type="entry name" value="YjgF/YER057c/UK114"/>
</dbReference>
<dbReference type="FunCoup" id="M1Z135">
    <property type="interactions" value="436"/>
</dbReference>
<dbReference type="GO" id="GO:0005829">
    <property type="term" value="C:cytosol"/>
    <property type="evidence" value="ECO:0007669"/>
    <property type="project" value="TreeGrafter"/>
</dbReference>
<dbReference type="InterPro" id="IPR035959">
    <property type="entry name" value="RutC-like_sf"/>
</dbReference>
<dbReference type="EMBL" id="CAQJ01000083">
    <property type="protein sequence ID" value="CCQ91669.1"/>
    <property type="molecule type" value="Genomic_DNA"/>
</dbReference>
<dbReference type="InterPro" id="IPR019897">
    <property type="entry name" value="RidA_CS"/>
</dbReference>
<dbReference type="NCBIfam" id="TIGR00004">
    <property type="entry name" value="Rid family detoxifying hydrolase"/>
    <property type="match status" value="1"/>
</dbReference>
<keyword evidence="3" id="KW-1185">Reference proteome</keyword>
<dbReference type="InParanoid" id="M1Z135"/>
<dbReference type="InterPro" id="IPR006056">
    <property type="entry name" value="RidA"/>
</dbReference>
<protein>
    <submittedName>
        <fullName evidence="2">Putative endoribonuclease L-PSP</fullName>
    </submittedName>
</protein>
<dbReference type="CDD" id="cd00448">
    <property type="entry name" value="YjgF_YER057c_UK114_family"/>
    <property type="match status" value="1"/>
</dbReference>
<proteinExistence type="inferred from homology"/>
<evidence type="ECO:0000313" key="2">
    <source>
        <dbReference type="EMBL" id="CCQ91669.1"/>
    </source>
</evidence>
<accession>M1Z135</accession>
<dbReference type="PANTHER" id="PTHR11803:SF39">
    <property type="entry name" value="2-IMINOBUTANOATE_2-IMINOPROPANOATE DEAMINASE"/>
    <property type="match status" value="1"/>
</dbReference>
<comment type="similarity">
    <text evidence="1">Belongs to the RutC family.</text>
</comment>
<reference evidence="2 3" key="1">
    <citation type="journal article" date="2013" name="Front. Microbiol.">
        <title>The genome of Nitrospina gracilis illuminates the metabolism and evolution of the major marine nitrite oxidizer.</title>
        <authorList>
            <person name="Luecker S."/>
            <person name="Nowka B."/>
            <person name="Rattei T."/>
            <person name="Spieck E."/>
            <person name="and Daims H."/>
        </authorList>
    </citation>
    <scope>NUCLEOTIDE SEQUENCE [LARGE SCALE GENOMIC DNA]</scope>
    <source>
        <strain evidence="2 3">3/211</strain>
    </source>
</reference>
<dbReference type="PROSITE" id="PS01094">
    <property type="entry name" value="UPF0076"/>
    <property type="match status" value="1"/>
</dbReference>
<dbReference type="Gene3D" id="3.30.1330.40">
    <property type="entry name" value="RutC-like"/>
    <property type="match status" value="1"/>
</dbReference>
<gene>
    <name evidence="2" type="ORF">NITGR_750027</name>
</gene>
<comment type="caution">
    <text evidence="2">The sequence shown here is derived from an EMBL/GenBank/DDBJ whole genome shotgun (WGS) entry which is preliminary data.</text>
</comment>
<name>M1Z135_NITG3</name>
<dbReference type="Pfam" id="PF01042">
    <property type="entry name" value="Ribonuc_L-PSP"/>
    <property type="match status" value="1"/>
</dbReference>
<dbReference type="SUPFAM" id="SSF55298">
    <property type="entry name" value="YjgF-like"/>
    <property type="match status" value="1"/>
</dbReference>
<dbReference type="GO" id="GO:0019239">
    <property type="term" value="F:deaminase activity"/>
    <property type="evidence" value="ECO:0007669"/>
    <property type="project" value="TreeGrafter"/>
</dbReference>
<dbReference type="AlphaFoldDB" id="M1Z135"/>
<dbReference type="Proteomes" id="UP000011704">
    <property type="component" value="Unassembled WGS sequence"/>
</dbReference>
<evidence type="ECO:0000256" key="1">
    <source>
        <dbReference type="ARBA" id="ARBA00010552"/>
    </source>
</evidence>
<dbReference type="STRING" id="1266370.NITGR_750027"/>
<organism evidence="2 3">
    <name type="scientific">Nitrospina gracilis (strain 3/211)</name>
    <dbReference type="NCBI Taxonomy" id="1266370"/>
    <lineage>
        <taxon>Bacteria</taxon>
        <taxon>Pseudomonadati</taxon>
        <taxon>Nitrospinota/Tectimicrobiota group</taxon>
        <taxon>Nitrospinota</taxon>
        <taxon>Nitrospinia</taxon>
        <taxon>Nitrospinales</taxon>
        <taxon>Nitrospinaceae</taxon>
        <taxon>Nitrospina</taxon>
    </lineage>
</organism>
<sequence>MIPHTLLLKARTMEKQAIHTEDAPAAIGPYQQAIRAGQFVFTSGQIALDPKSGEFLSGEIEEETERTLENIGAILKAAGLGFENVVKANVYLADMNHFARMNGVYEKYFATGKPARACVQVAALPKGAKVEIDVIAQAG</sequence>
<dbReference type="PANTHER" id="PTHR11803">
    <property type="entry name" value="2-IMINOBUTANOATE/2-IMINOPROPANOATE DEAMINASE RIDA"/>
    <property type="match status" value="1"/>
</dbReference>
<dbReference type="HOGENOM" id="CLU_100715_7_3_0"/>